<evidence type="ECO:0000313" key="8">
    <source>
        <dbReference type="EMBL" id="GAS86681.1"/>
    </source>
</evidence>
<feature type="transmembrane region" description="Helical" evidence="7">
    <location>
        <begin position="48"/>
        <end position="72"/>
    </location>
</feature>
<organism evidence="8 9">
    <name type="scientific">Mycolicibacterium brisbanense</name>
    <dbReference type="NCBI Taxonomy" id="146020"/>
    <lineage>
        <taxon>Bacteria</taxon>
        <taxon>Bacillati</taxon>
        <taxon>Actinomycetota</taxon>
        <taxon>Actinomycetes</taxon>
        <taxon>Mycobacteriales</taxon>
        <taxon>Mycobacteriaceae</taxon>
        <taxon>Mycolicibacterium</taxon>
    </lineage>
</organism>
<feature type="transmembrane region" description="Helical" evidence="7">
    <location>
        <begin position="17"/>
        <end position="36"/>
    </location>
</feature>
<evidence type="ECO:0000313" key="9">
    <source>
        <dbReference type="Proteomes" id="UP000069620"/>
    </source>
</evidence>
<evidence type="ECO:0000256" key="4">
    <source>
        <dbReference type="ARBA" id="ARBA00022989"/>
    </source>
</evidence>
<keyword evidence="5 7" id="KW-0472">Membrane</keyword>
<proteinExistence type="predicted"/>
<reference evidence="9" key="2">
    <citation type="submission" date="2016-02" db="EMBL/GenBank/DDBJ databases">
        <title>Draft genome sequence of five rapidly growing Mycobacterium species.</title>
        <authorList>
            <person name="Katahira K."/>
            <person name="Gotou Y."/>
            <person name="Iida K."/>
            <person name="Ogura Y."/>
            <person name="Hayashi T."/>
        </authorList>
    </citation>
    <scope>NUCLEOTIDE SEQUENCE [LARGE SCALE GENOMIC DNA]</scope>
    <source>
        <strain evidence="9">JCM15654</strain>
    </source>
</reference>
<dbReference type="InterPro" id="IPR019108">
    <property type="entry name" value="Caa3_assmbl_CtaG-rel"/>
</dbReference>
<name>A0A100VVJ0_9MYCO</name>
<comment type="subcellular location">
    <subcellularLocation>
        <location evidence="1">Cell membrane</location>
        <topology evidence="1">Multi-pass membrane protein</topology>
    </subcellularLocation>
</comment>
<evidence type="ECO:0000256" key="1">
    <source>
        <dbReference type="ARBA" id="ARBA00004651"/>
    </source>
</evidence>
<keyword evidence="9" id="KW-1185">Reference proteome</keyword>
<dbReference type="Pfam" id="PF09678">
    <property type="entry name" value="Caa3_CtaG"/>
    <property type="match status" value="1"/>
</dbReference>
<feature type="transmembrane region" description="Helical" evidence="7">
    <location>
        <begin position="78"/>
        <end position="103"/>
    </location>
</feature>
<dbReference type="OrthoDB" id="4528950at2"/>
<keyword evidence="3 7" id="KW-0812">Transmembrane</keyword>
<reference evidence="9" key="1">
    <citation type="journal article" date="2016" name="Genome Announc.">
        <title>Draft Genome Sequences of Five Rapidly Growing Mycobacterium Species, M. thermoresistibile, M. fortuitum subsp. acetamidolyticum, M. canariasense, M. brisbanense, and M. novocastrense.</title>
        <authorList>
            <person name="Katahira K."/>
            <person name="Ogura Y."/>
            <person name="Gotoh Y."/>
            <person name="Hayashi T."/>
        </authorList>
    </citation>
    <scope>NUCLEOTIDE SEQUENCE [LARGE SCALE GENOMIC DNA]</scope>
    <source>
        <strain evidence="9">JCM15654</strain>
    </source>
</reference>
<evidence type="ECO:0000256" key="6">
    <source>
        <dbReference type="SAM" id="MobiDB-lite"/>
    </source>
</evidence>
<evidence type="ECO:0000256" key="5">
    <source>
        <dbReference type="ARBA" id="ARBA00023136"/>
    </source>
</evidence>
<dbReference type="AlphaFoldDB" id="A0A100VVJ0"/>
<feature type="transmembrane region" description="Helical" evidence="7">
    <location>
        <begin position="124"/>
        <end position="144"/>
    </location>
</feature>
<feature type="transmembrane region" description="Helical" evidence="7">
    <location>
        <begin position="189"/>
        <end position="216"/>
    </location>
</feature>
<dbReference type="STRING" id="146020.RMCB_0777"/>
<keyword evidence="4 7" id="KW-1133">Transmembrane helix</keyword>
<feature type="transmembrane region" description="Helical" evidence="7">
    <location>
        <begin position="156"/>
        <end position="177"/>
    </location>
</feature>
<comment type="caution">
    <text evidence="8">The sequence shown here is derived from an EMBL/GenBank/DDBJ whole genome shotgun (WGS) entry which is preliminary data.</text>
</comment>
<feature type="compositionally biased region" description="Basic and acidic residues" evidence="6">
    <location>
        <begin position="280"/>
        <end position="309"/>
    </location>
</feature>
<protein>
    <submittedName>
        <fullName evidence="8">Copper resistance protein CopD</fullName>
    </submittedName>
</protein>
<feature type="transmembrane region" description="Helical" evidence="7">
    <location>
        <begin position="236"/>
        <end position="257"/>
    </location>
</feature>
<gene>
    <name evidence="8" type="ORF">RMCB_0777</name>
</gene>
<keyword evidence="2" id="KW-1003">Cell membrane</keyword>
<evidence type="ECO:0000256" key="3">
    <source>
        <dbReference type="ARBA" id="ARBA00022692"/>
    </source>
</evidence>
<dbReference type="Proteomes" id="UP000069620">
    <property type="component" value="Unassembled WGS sequence"/>
</dbReference>
<accession>A0A100VVJ0</accession>
<dbReference type="RefSeq" id="WP_062827697.1">
    <property type="nucleotide sequence ID" value="NZ_BCSX01000007.1"/>
</dbReference>
<dbReference type="EMBL" id="BCSX01000007">
    <property type="protein sequence ID" value="GAS86681.1"/>
    <property type="molecule type" value="Genomic_DNA"/>
</dbReference>
<sequence length="328" mass="35797">MRTEVGPLTFQAVLTSWQFDAVSVVVVLALAVGYGWCVRRSGLRGRPVWCFGVAMVLWLLATVSTIGVYAYVLFWVRALQVVLLLLVVPFFLASATPVTALRAALPPAGRDRLDRLLAGRLARVLLHPATTSIAMLGTPWLLYLTPWYTTALQQPAVGAGTRILLVLIGFGYFYARLQADPVPRRYSQLISLLISVVESIGDGVLGIVLWLGPLIAPAYYAALQRDWGPSARMDQVIGAGVLWILGDVLGVPFLIVLMRALSADEKAHAAEVDAELDRAEAAQAAEAEKAAETDRADEPGEAKAAEEPARPALWWEADEQLAQRFRRR</sequence>
<evidence type="ECO:0000256" key="2">
    <source>
        <dbReference type="ARBA" id="ARBA00022475"/>
    </source>
</evidence>
<feature type="region of interest" description="Disordered" evidence="6">
    <location>
        <begin position="280"/>
        <end position="315"/>
    </location>
</feature>
<dbReference type="GO" id="GO:0005886">
    <property type="term" value="C:plasma membrane"/>
    <property type="evidence" value="ECO:0007669"/>
    <property type="project" value="UniProtKB-SubCell"/>
</dbReference>
<evidence type="ECO:0000256" key="7">
    <source>
        <dbReference type="SAM" id="Phobius"/>
    </source>
</evidence>